<dbReference type="EMBL" id="CP016020">
    <property type="protein sequence ID" value="APH06974.1"/>
    <property type="molecule type" value="Genomic_DNA"/>
</dbReference>
<dbReference type="Proteomes" id="UP000181936">
    <property type="component" value="Chromosome"/>
</dbReference>
<organism evidence="1 2">
    <name type="scientific">Bacillus weihaiensis</name>
    <dbReference type="NCBI Taxonomy" id="1547283"/>
    <lineage>
        <taxon>Bacteria</taxon>
        <taxon>Bacillati</taxon>
        <taxon>Bacillota</taxon>
        <taxon>Bacilli</taxon>
        <taxon>Bacillales</taxon>
        <taxon>Bacillaceae</taxon>
        <taxon>Bacillus</taxon>
    </lineage>
</organism>
<dbReference type="KEGG" id="bwh:A9C19_05555"/>
<evidence type="ECO:0000313" key="2">
    <source>
        <dbReference type="Proteomes" id="UP000181936"/>
    </source>
</evidence>
<sequence length="233" mass="26004">MGKKASTFTAIAVLASGLTACNGDEGALDTNYDDSARPIGYYSNEDTDVDNEGPITEMMDGMDDEDNYFRRVNERNDKNMANPTVPLGDRDEGLIRDNRFSRGDANYHGHLNEIGYYNRGDGAVSEKVKNAVEKMDNVDDARVLVTDNNVIVAVDTNDRNDADMKKEIMNTVKKMTDGRDVQVVTDEGTFTRIRNIDNDIHNGGDRETIDADVEELMNDFGDAIQRPFTNDRN</sequence>
<evidence type="ECO:0008006" key="3">
    <source>
        <dbReference type="Google" id="ProtNLM"/>
    </source>
</evidence>
<gene>
    <name evidence="1" type="ORF">A9C19_05555</name>
</gene>
<dbReference type="InterPro" id="IPR019076">
    <property type="entry name" value="Spore_lipoprot_YhcN/YlaJ-like"/>
</dbReference>
<dbReference type="Pfam" id="PF09580">
    <property type="entry name" value="Spore_YhcN_YlaJ"/>
    <property type="match status" value="1"/>
</dbReference>
<keyword evidence="2" id="KW-1185">Reference proteome</keyword>
<proteinExistence type="predicted"/>
<accession>A0A1L3MXA5</accession>
<protein>
    <recommendedName>
        <fullName evidence="3">Spore cortex protein CoxA</fullName>
    </recommendedName>
</protein>
<dbReference type="AlphaFoldDB" id="A0A1L3MXA5"/>
<evidence type="ECO:0000313" key="1">
    <source>
        <dbReference type="EMBL" id="APH06974.1"/>
    </source>
</evidence>
<dbReference type="PROSITE" id="PS51257">
    <property type="entry name" value="PROKAR_LIPOPROTEIN"/>
    <property type="match status" value="1"/>
</dbReference>
<name>A0A1L3MXA5_9BACI</name>
<reference evidence="1 2" key="1">
    <citation type="journal article" date="2016" name="Sci. Rep.">
        <title>Complete genome sequence and transcriptomic analysis of a novel marine strain Bacillus weihaiensis reveals the mechanism of brown algae degradation.</title>
        <authorList>
            <person name="Zhu Y."/>
            <person name="Chen P."/>
            <person name="Bao Y."/>
            <person name="Men Y."/>
            <person name="Zeng Y."/>
            <person name="Yang J."/>
            <person name="Sun J."/>
            <person name="Sun Y."/>
        </authorList>
    </citation>
    <scope>NUCLEOTIDE SEQUENCE [LARGE SCALE GENOMIC DNA]</scope>
    <source>
        <strain evidence="1 2">Alg07</strain>
    </source>
</reference>
<dbReference type="STRING" id="1547283.A9C19_05555"/>